<dbReference type="AlphaFoldDB" id="A0A936NG24"/>
<dbReference type="InterPro" id="IPR009078">
    <property type="entry name" value="Ferritin-like_SF"/>
</dbReference>
<name>A0A936NG24_9ACTN</name>
<dbReference type="InterPro" id="IPR012348">
    <property type="entry name" value="RNR-like"/>
</dbReference>
<dbReference type="CDD" id="cd00657">
    <property type="entry name" value="Ferritin_like"/>
    <property type="match status" value="1"/>
</dbReference>
<dbReference type="EMBL" id="JADJZA010000011">
    <property type="protein sequence ID" value="MBK9299041.1"/>
    <property type="molecule type" value="Genomic_DNA"/>
</dbReference>
<proteinExistence type="predicted"/>
<dbReference type="SUPFAM" id="SSF47240">
    <property type="entry name" value="Ferritin-like"/>
    <property type="match status" value="1"/>
</dbReference>
<evidence type="ECO:0000313" key="1">
    <source>
        <dbReference type="EMBL" id="MBK9299041.1"/>
    </source>
</evidence>
<comment type="caution">
    <text evidence="1">The sequence shown here is derived from an EMBL/GenBank/DDBJ whole genome shotgun (WGS) entry which is preliminary data.</text>
</comment>
<accession>A0A936NG24</accession>
<gene>
    <name evidence="1" type="ORF">IPN02_19905</name>
</gene>
<protein>
    <submittedName>
        <fullName evidence="1">Ferritin-like domain-containing protein</fullName>
    </submittedName>
</protein>
<evidence type="ECO:0000313" key="2">
    <source>
        <dbReference type="Proteomes" id="UP000727993"/>
    </source>
</evidence>
<organism evidence="1 2">
    <name type="scientific">Candidatus Neomicrothrix subdominans</name>
    <dbReference type="NCBI Taxonomy" id="2954438"/>
    <lineage>
        <taxon>Bacteria</taxon>
        <taxon>Bacillati</taxon>
        <taxon>Actinomycetota</taxon>
        <taxon>Acidimicrobiia</taxon>
        <taxon>Acidimicrobiales</taxon>
        <taxon>Microthrixaceae</taxon>
        <taxon>Candidatus Neomicrothrix</taxon>
    </lineage>
</organism>
<dbReference type="GO" id="GO:0016491">
    <property type="term" value="F:oxidoreductase activity"/>
    <property type="evidence" value="ECO:0007669"/>
    <property type="project" value="InterPro"/>
</dbReference>
<dbReference type="Proteomes" id="UP000727993">
    <property type="component" value="Unassembled WGS sequence"/>
</dbReference>
<reference evidence="1 2" key="1">
    <citation type="submission" date="2020-10" db="EMBL/GenBank/DDBJ databases">
        <title>Connecting structure to function with the recovery of over 1000 high-quality activated sludge metagenome-assembled genomes encoding full-length rRNA genes using long-read sequencing.</title>
        <authorList>
            <person name="Singleton C.M."/>
            <person name="Petriglieri F."/>
            <person name="Kristensen J.M."/>
            <person name="Kirkegaard R.H."/>
            <person name="Michaelsen T.Y."/>
            <person name="Andersen M.H."/>
            <person name="Karst S.M."/>
            <person name="Dueholm M.S."/>
            <person name="Nielsen P.H."/>
            <person name="Albertsen M."/>
        </authorList>
    </citation>
    <scope>NUCLEOTIDE SEQUENCE [LARGE SCALE GENOMIC DNA]</scope>
    <source>
        <strain evidence="1">Lyne_18-Q3-R50-59_MAXAC.006</strain>
    </source>
</reference>
<sequence length="300" mass="33035">MSDFLTQYSVQRWMEACPQGYLEDTVYGHEEGLKEPPDILDNELMLESTIGSTVQLVVGERAALAASSGLVNAAPDFASKRFLATQTLDEARHVEIFTQRLFDLGVKPENLESTIDQFANPNLVKFAEVLLEKVEAGDFLAGVVGQNIVLEGLAFTVFEMFEAASRESNPKFAQTLKGTIADERRHVGFGENRIGGLIAQHPEKKPEIERMQKEMSYYMLATFADAFADSGASIDEGRRLAEEAAKAEGRELANTNWHGANLAMVSPDELEAVLSDTVLAEFKVRLGRIGLEYQSPMVPA</sequence>
<dbReference type="Gene3D" id="1.10.620.20">
    <property type="entry name" value="Ribonucleotide Reductase, subunit A"/>
    <property type="match status" value="1"/>
</dbReference>